<organism evidence="2 3">
    <name type="scientific">Streptomyces collinus (strain DSM 40733 / Tue 365)</name>
    <dbReference type="NCBI Taxonomy" id="1214242"/>
    <lineage>
        <taxon>Bacteria</taxon>
        <taxon>Bacillati</taxon>
        <taxon>Actinomycetota</taxon>
        <taxon>Actinomycetes</taxon>
        <taxon>Kitasatosporales</taxon>
        <taxon>Streptomycetaceae</taxon>
        <taxon>Streptomyces</taxon>
    </lineage>
</organism>
<feature type="domain" description="Luciferase" evidence="1">
    <location>
        <begin position="35"/>
        <end position="97"/>
    </location>
</feature>
<dbReference type="AlphaFoldDB" id="S5ULX3"/>
<dbReference type="eggNOG" id="ENOG502ZD9R">
    <property type="taxonomic scope" value="Bacteria"/>
</dbReference>
<dbReference type="EMBL" id="CP006259">
    <property type="protein sequence ID" value="AGS67918.1"/>
    <property type="molecule type" value="Genomic_DNA"/>
</dbReference>
<dbReference type="Pfam" id="PF17648">
    <property type="entry name" value="Luciferase"/>
    <property type="match status" value="1"/>
</dbReference>
<dbReference type="RefSeq" id="WP_020938402.1">
    <property type="nucleotide sequence ID" value="NC_021985.1"/>
</dbReference>
<dbReference type="HOGENOM" id="CLU_158687_0_0_11"/>
<dbReference type="Proteomes" id="UP000015423">
    <property type="component" value="Chromosome"/>
</dbReference>
<dbReference type="PATRIC" id="fig|1214242.5.peg.1132"/>
<reference evidence="2 3" key="2">
    <citation type="journal article" date="2013" name="J. Biotechnol.">
        <title>Complete genome sequence of the kirromycin producer Streptomyces collinus Tu 365 consisting of a linear chromosome and two linear plasmids.</title>
        <authorList>
            <person name="Ruckert C."/>
            <person name="Szczepanowski R."/>
            <person name="Albersmeier A."/>
            <person name="Goesmann A."/>
            <person name="Iftime D."/>
            <person name="Musiol E.M."/>
            <person name="Blin K."/>
            <person name="Wohlleben W."/>
            <person name="Puhler A."/>
            <person name="Kalinowski J."/>
            <person name="Weber T."/>
        </authorList>
    </citation>
    <scope>NUCLEOTIDE SEQUENCE [LARGE SCALE GENOMIC DNA]</scope>
    <source>
        <strain evidence="3">DSM 40733 / Tue 365</strain>
    </source>
</reference>
<sequence length="136" mass="14743">MTLASRALAQLATWPDLRQSVPSCGLGQAVRSAQGEIAHFHSDRDVDLLLTDRAVRRFTKDFKGSGAIRVVPGSPWVTLRLDAASDVDLLLTLVSVALQARQSWPDPVGRAVSGCNDQRGAGFVKADHGDHFRDRP</sequence>
<keyword evidence="3" id="KW-1185">Reference proteome</keyword>
<accession>S5ULX3</accession>
<protein>
    <recommendedName>
        <fullName evidence="1">Luciferase domain-containing protein</fullName>
    </recommendedName>
</protein>
<dbReference type="InterPro" id="IPR040841">
    <property type="entry name" value="Luciferase_dom"/>
</dbReference>
<evidence type="ECO:0000259" key="1">
    <source>
        <dbReference type="Pfam" id="PF17648"/>
    </source>
</evidence>
<evidence type="ECO:0000313" key="3">
    <source>
        <dbReference type="Proteomes" id="UP000015423"/>
    </source>
</evidence>
<dbReference type="KEGG" id="sci:B446_05460"/>
<proteinExistence type="predicted"/>
<gene>
    <name evidence="2" type="ORF">B446_05460</name>
</gene>
<reference evidence="3" key="1">
    <citation type="submission" date="2012-10" db="EMBL/GenBank/DDBJ databases">
        <title>The complete genome sequence of Streptomyces collinus Tu 365.</title>
        <authorList>
            <person name="Ruckert C."/>
            <person name="Szczepanowski R."/>
            <person name="Goesmann A."/>
            <person name="Pross E.K."/>
            <person name="Musiol E.M."/>
            <person name="Blin K."/>
            <person name="Wohlleben W."/>
            <person name="Puhler A."/>
            <person name="Weber T."/>
            <person name="Kalinowski J."/>
        </authorList>
    </citation>
    <scope>NUCLEOTIDE SEQUENCE [LARGE SCALE GENOMIC DNA]</scope>
    <source>
        <strain evidence="3">DSM 40733 / Tue 365</strain>
    </source>
</reference>
<name>S5ULX3_STRC3</name>
<evidence type="ECO:0000313" key="2">
    <source>
        <dbReference type="EMBL" id="AGS67918.1"/>
    </source>
</evidence>